<name>A0A3P7P2M6_9FIRM</name>
<feature type="domain" description="Flagellar Assembly Protein A N-terminal region" evidence="2">
    <location>
        <begin position="74"/>
        <end position="249"/>
    </location>
</feature>
<evidence type="ECO:0000313" key="3">
    <source>
        <dbReference type="EMBL" id="VDN49335.1"/>
    </source>
</evidence>
<gene>
    <name evidence="3" type="ORF">PATL70BA_3403</name>
</gene>
<dbReference type="PANTHER" id="PTHR38032:SF1">
    <property type="entry name" value="RNA-BINDING PROTEIN KHPB N-TERMINAL DOMAIN-CONTAINING PROTEIN"/>
    <property type="match status" value="1"/>
</dbReference>
<evidence type="ECO:0000313" key="4">
    <source>
        <dbReference type="Proteomes" id="UP000279029"/>
    </source>
</evidence>
<evidence type="ECO:0000259" key="2">
    <source>
        <dbReference type="Pfam" id="PF20250"/>
    </source>
</evidence>
<dbReference type="InterPro" id="IPR005646">
    <property type="entry name" value="FapA"/>
</dbReference>
<dbReference type="EMBL" id="LR130778">
    <property type="protein sequence ID" value="VDN49335.1"/>
    <property type="molecule type" value="Genomic_DNA"/>
</dbReference>
<dbReference type="AlphaFoldDB" id="A0A3P7P2M6"/>
<dbReference type="PANTHER" id="PTHR38032">
    <property type="entry name" value="POLYMERASE-RELATED"/>
    <property type="match status" value="1"/>
</dbReference>
<dbReference type="InterPro" id="IPR046865">
    <property type="entry name" value="FapA_b_solenoid"/>
</dbReference>
<dbReference type="RefSeq" id="WP_125138315.1">
    <property type="nucleotide sequence ID" value="NZ_LR130778.1"/>
</dbReference>
<dbReference type="KEGG" id="cbar:PATL70BA_3403"/>
<feature type="coiled-coil region" evidence="1">
    <location>
        <begin position="410"/>
        <end position="444"/>
    </location>
</feature>
<dbReference type="InterPro" id="IPR046866">
    <property type="entry name" value="FapA_N"/>
</dbReference>
<proteinExistence type="predicted"/>
<keyword evidence="4" id="KW-1185">Reference proteome</keyword>
<sequence>MFEDIVFSNDYIDIIDDDNQFYIKVKQHGYSMNKLDEDVKKLPRLKVNQFVAIQSAIKTGSSKVLLLGNKKPLIDLEISKDRLEASIIINATKEQIDILGIQELMQQVLDIMKQAGIVFGFDIKDILNHIRPMEKIVVARGLLPIKGQDAIVTYYKIEEAKPEIHQNGDVNHYELNLINKVHRGDWLGERIEPKDGVDGKTILGDPIPALKGNQEAFKYDKKTVTESYDPEQDKTVLLASTTGAVIIENDIISVCNYLEIEGKVSFKTGNVDFDGFVDIRDVVEDNFSVLANQDIQIMGDMGIGGVNQIESKEGSIYIRGGIAGKGKAKIICEGDLYTKFATDCDIECGGTVHIGFYAINANIKAKEVIFDSFNSKVIGGSIEAQIRVQVGTVGNKMDTPTFIHVLGFTRDKVKEEYDFINVTIERVKEKINLLKQKKALLEMVAASDMDKRKELDKVNEEFGYFKKNLKMLYTSQKKTISYLRAKGEGEVVITHGIYSKVQIKIKDDVLWHMEVDLSPVTYYTDGRNILKA</sequence>
<organism evidence="3 4">
    <name type="scientific">Petrocella atlantisensis</name>
    <dbReference type="NCBI Taxonomy" id="2173034"/>
    <lineage>
        <taxon>Bacteria</taxon>
        <taxon>Bacillati</taxon>
        <taxon>Bacillota</taxon>
        <taxon>Clostridia</taxon>
        <taxon>Lachnospirales</taxon>
        <taxon>Vallitaleaceae</taxon>
        <taxon>Petrocella</taxon>
    </lineage>
</organism>
<keyword evidence="1" id="KW-0175">Coiled coil</keyword>
<dbReference type="Proteomes" id="UP000279029">
    <property type="component" value="Chromosome"/>
</dbReference>
<evidence type="ECO:0000256" key="1">
    <source>
        <dbReference type="SAM" id="Coils"/>
    </source>
</evidence>
<dbReference type="Pfam" id="PF20250">
    <property type="entry name" value="FapA_N"/>
    <property type="match status" value="1"/>
</dbReference>
<protein>
    <recommendedName>
        <fullName evidence="2">Flagellar Assembly Protein A N-terminal region domain-containing protein</fullName>
    </recommendedName>
</protein>
<dbReference type="OrthoDB" id="1279at2"/>
<reference evidence="3 4" key="1">
    <citation type="submission" date="2018-09" db="EMBL/GenBank/DDBJ databases">
        <authorList>
            <person name="Postec A."/>
        </authorList>
    </citation>
    <scope>NUCLEOTIDE SEQUENCE [LARGE SCALE GENOMIC DNA]</scope>
    <source>
        <strain evidence="3">70B-A</strain>
    </source>
</reference>
<accession>A0A3P7P2M6</accession>
<dbReference type="Pfam" id="PF03961">
    <property type="entry name" value="FapA"/>
    <property type="match status" value="1"/>
</dbReference>